<proteinExistence type="predicted"/>
<accession>A0AA38CRW1</accession>
<protein>
    <submittedName>
        <fullName evidence="2">Uncharacterized protein</fullName>
    </submittedName>
</protein>
<feature type="non-terminal residue" evidence="2">
    <location>
        <position position="1"/>
    </location>
</feature>
<evidence type="ECO:0000256" key="1">
    <source>
        <dbReference type="SAM" id="MobiDB-lite"/>
    </source>
</evidence>
<feature type="region of interest" description="Disordered" evidence="1">
    <location>
        <begin position="1"/>
        <end position="20"/>
    </location>
</feature>
<feature type="non-terminal residue" evidence="2">
    <location>
        <position position="50"/>
    </location>
</feature>
<evidence type="ECO:0000313" key="3">
    <source>
        <dbReference type="Proteomes" id="UP000824469"/>
    </source>
</evidence>
<organism evidence="2 3">
    <name type="scientific">Taxus chinensis</name>
    <name type="common">Chinese yew</name>
    <name type="synonym">Taxus wallichiana var. chinensis</name>
    <dbReference type="NCBI Taxonomy" id="29808"/>
    <lineage>
        <taxon>Eukaryota</taxon>
        <taxon>Viridiplantae</taxon>
        <taxon>Streptophyta</taxon>
        <taxon>Embryophyta</taxon>
        <taxon>Tracheophyta</taxon>
        <taxon>Spermatophyta</taxon>
        <taxon>Pinopsida</taxon>
        <taxon>Pinidae</taxon>
        <taxon>Conifers II</taxon>
        <taxon>Cupressales</taxon>
        <taxon>Taxaceae</taxon>
        <taxon>Taxus</taxon>
    </lineage>
</organism>
<dbReference type="Proteomes" id="UP000824469">
    <property type="component" value="Unassembled WGS sequence"/>
</dbReference>
<keyword evidence="3" id="KW-1185">Reference proteome</keyword>
<reference evidence="2 3" key="1">
    <citation type="journal article" date="2021" name="Nat. Plants">
        <title>The Taxus genome provides insights into paclitaxel biosynthesis.</title>
        <authorList>
            <person name="Xiong X."/>
            <person name="Gou J."/>
            <person name="Liao Q."/>
            <person name="Li Y."/>
            <person name="Zhou Q."/>
            <person name="Bi G."/>
            <person name="Li C."/>
            <person name="Du R."/>
            <person name="Wang X."/>
            <person name="Sun T."/>
            <person name="Guo L."/>
            <person name="Liang H."/>
            <person name="Lu P."/>
            <person name="Wu Y."/>
            <person name="Zhang Z."/>
            <person name="Ro D.K."/>
            <person name="Shang Y."/>
            <person name="Huang S."/>
            <person name="Yan J."/>
        </authorList>
    </citation>
    <scope>NUCLEOTIDE SEQUENCE [LARGE SCALE GENOMIC DNA]</scope>
    <source>
        <strain evidence="2">Ta-2019</strain>
    </source>
</reference>
<name>A0AA38CRW1_TAXCH</name>
<evidence type="ECO:0000313" key="2">
    <source>
        <dbReference type="EMBL" id="KAH9304696.1"/>
    </source>
</evidence>
<sequence>VAFSPPQPTPPEGPEEVAADRRVMDAGTTEAYRLWWVTELQGVRDHPDIS</sequence>
<gene>
    <name evidence="2" type="ORF">KI387_009100</name>
</gene>
<dbReference type="EMBL" id="JAHRHJ020000008">
    <property type="protein sequence ID" value="KAH9304696.1"/>
    <property type="molecule type" value="Genomic_DNA"/>
</dbReference>
<comment type="caution">
    <text evidence="2">The sequence shown here is derived from an EMBL/GenBank/DDBJ whole genome shotgun (WGS) entry which is preliminary data.</text>
</comment>
<dbReference type="AlphaFoldDB" id="A0AA38CRW1"/>
<feature type="compositionally biased region" description="Pro residues" evidence="1">
    <location>
        <begin position="1"/>
        <end position="12"/>
    </location>
</feature>